<proteinExistence type="predicted"/>
<dbReference type="SMART" id="SM00421">
    <property type="entry name" value="HTH_LUXR"/>
    <property type="match status" value="1"/>
</dbReference>
<dbReference type="Gene3D" id="3.40.50.2300">
    <property type="match status" value="1"/>
</dbReference>
<dbReference type="EMBL" id="JYJG01000202">
    <property type="protein sequence ID" value="KJK45662.1"/>
    <property type="molecule type" value="Genomic_DNA"/>
</dbReference>
<dbReference type="SUPFAM" id="SSF46894">
    <property type="entry name" value="C-terminal effector domain of the bipartite response regulators"/>
    <property type="match status" value="1"/>
</dbReference>
<dbReference type="Pfam" id="PF00196">
    <property type="entry name" value="GerE"/>
    <property type="match status" value="1"/>
</dbReference>
<dbReference type="PROSITE" id="PS50110">
    <property type="entry name" value="RESPONSE_REGULATORY"/>
    <property type="match status" value="1"/>
</dbReference>
<gene>
    <name evidence="6" type="ORF">UK23_25425</name>
</gene>
<dbReference type="SMART" id="SM00448">
    <property type="entry name" value="REC"/>
    <property type="match status" value="1"/>
</dbReference>
<dbReference type="PRINTS" id="PR00038">
    <property type="entry name" value="HTHLUXR"/>
</dbReference>
<feature type="modified residue" description="4-aspartylphosphate" evidence="3">
    <location>
        <position position="53"/>
    </location>
</feature>
<evidence type="ECO:0000256" key="1">
    <source>
        <dbReference type="ARBA" id="ARBA00022553"/>
    </source>
</evidence>
<name>A0A0F0GUG2_LENAE</name>
<dbReference type="AlphaFoldDB" id="A0A0F0GUG2"/>
<evidence type="ECO:0000259" key="5">
    <source>
        <dbReference type="PROSITE" id="PS50110"/>
    </source>
</evidence>
<dbReference type="PROSITE" id="PS50043">
    <property type="entry name" value="HTH_LUXR_2"/>
    <property type="match status" value="1"/>
</dbReference>
<dbReference type="OrthoDB" id="3526503at2"/>
<dbReference type="InterPro" id="IPR039420">
    <property type="entry name" value="WalR-like"/>
</dbReference>
<evidence type="ECO:0000256" key="3">
    <source>
        <dbReference type="PROSITE-ProRule" id="PRU00169"/>
    </source>
</evidence>
<dbReference type="eggNOG" id="COG2197">
    <property type="taxonomic scope" value="Bacteria"/>
</dbReference>
<dbReference type="PATRIC" id="fig|68170.10.peg.6344"/>
<organism evidence="6 7">
    <name type="scientific">Lentzea aerocolonigenes</name>
    <name type="common">Lechevalieria aerocolonigenes</name>
    <name type="synonym">Saccharothrix aerocolonigenes</name>
    <dbReference type="NCBI Taxonomy" id="68170"/>
    <lineage>
        <taxon>Bacteria</taxon>
        <taxon>Bacillati</taxon>
        <taxon>Actinomycetota</taxon>
        <taxon>Actinomycetes</taxon>
        <taxon>Pseudonocardiales</taxon>
        <taxon>Pseudonocardiaceae</taxon>
        <taxon>Lentzea</taxon>
    </lineage>
</organism>
<dbReference type="InterPro" id="IPR011006">
    <property type="entry name" value="CheY-like_superfamily"/>
</dbReference>
<reference evidence="6 7" key="1">
    <citation type="submission" date="2015-02" db="EMBL/GenBank/DDBJ databases">
        <authorList>
            <person name="Ju K.-S."/>
            <person name="Doroghazi J.R."/>
            <person name="Metcalf W."/>
        </authorList>
    </citation>
    <scope>NUCLEOTIDE SEQUENCE [LARGE SCALE GENOMIC DNA]</scope>
    <source>
        <strain evidence="6 7">NRRL B-16140</strain>
    </source>
</reference>
<keyword evidence="1 3" id="KW-0597">Phosphoprotein</keyword>
<keyword evidence="7" id="KW-1185">Reference proteome</keyword>
<accession>A0A0F0GUG2</accession>
<evidence type="ECO:0000313" key="6">
    <source>
        <dbReference type="EMBL" id="KJK45662.1"/>
    </source>
</evidence>
<dbReference type="Pfam" id="PF00072">
    <property type="entry name" value="Response_reg"/>
    <property type="match status" value="1"/>
</dbReference>
<keyword evidence="2" id="KW-0238">DNA-binding</keyword>
<evidence type="ECO:0000259" key="4">
    <source>
        <dbReference type="PROSITE" id="PS50043"/>
    </source>
</evidence>
<sequence length="206" mass="21584">MTRVVLVEDHDMVAEAIGLALERAGIEVIARATTVATALADSRRGTPDVVLLDRRLPDGDGTALIPELVKGGAKVLVLTGEATASVAARVAEAGGSGLILKSARLDELVDAVRKVADGEVVFDPKLLAGVFDRLTGRVRVAGATLTAREQETLLLLADGAGTDQISTRLGVARNTARNHVQRVLDKLGARSQLEAVTIARREGLLD</sequence>
<dbReference type="RefSeq" id="WP_045314149.1">
    <property type="nucleotide sequence ID" value="NZ_JYJG01000202.1"/>
</dbReference>
<dbReference type="Proteomes" id="UP000033393">
    <property type="component" value="Unassembled WGS sequence"/>
</dbReference>
<feature type="domain" description="HTH luxR-type" evidence="4">
    <location>
        <begin position="138"/>
        <end position="203"/>
    </location>
</feature>
<dbReference type="InterPro" id="IPR001789">
    <property type="entry name" value="Sig_transdc_resp-reg_receiver"/>
</dbReference>
<dbReference type="InterPro" id="IPR058245">
    <property type="entry name" value="NreC/VraR/RcsB-like_REC"/>
</dbReference>
<evidence type="ECO:0000256" key="2">
    <source>
        <dbReference type="ARBA" id="ARBA00023125"/>
    </source>
</evidence>
<dbReference type="PANTHER" id="PTHR43214:SF42">
    <property type="entry name" value="TRANSCRIPTIONAL REGULATORY PROTEIN DESR"/>
    <property type="match status" value="1"/>
</dbReference>
<dbReference type="GO" id="GO:0006355">
    <property type="term" value="P:regulation of DNA-templated transcription"/>
    <property type="evidence" value="ECO:0007669"/>
    <property type="project" value="InterPro"/>
</dbReference>
<dbReference type="InterPro" id="IPR016032">
    <property type="entry name" value="Sig_transdc_resp-reg_C-effctor"/>
</dbReference>
<protein>
    <submittedName>
        <fullName evidence="6">Transcriptional regulator</fullName>
    </submittedName>
</protein>
<evidence type="ECO:0000313" key="7">
    <source>
        <dbReference type="Proteomes" id="UP000033393"/>
    </source>
</evidence>
<comment type="caution">
    <text evidence="6">The sequence shown here is derived from an EMBL/GenBank/DDBJ whole genome shotgun (WGS) entry which is preliminary data.</text>
</comment>
<dbReference type="GO" id="GO:0003677">
    <property type="term" value="F:DNA binding"/>
    <property type="evidence" value="ECO:0007669"/>
    <property type="project" value="UniProtKB-KW"/>
</dbReference>
<dbReference type="PANTHER" id="PTHR43214">
    <property type="entry name" value="TWO-COMPONENT RESPONSE REGULATOR"/>
    <property type="match status" value="1"/>
</dbReference>
<dbReference type="GO" id="GO:0000160">
    <property type="term" value="P:phosphorelay signal transduction system"/>
    <property type="evidence" value="ECO:0007669"/>
    <property type="project" value="InterPro"/>
</dbReference>
<dbReference type="STRING" id="68170.GCA_000974445_07378"/>
<feature type="domain" description="Response regulatory" evidence="5">
    <location>
        <begin position="3"/>
        <end position="116"/>
    </location>
</feature>
<dbReference type="InterPro" id="IPR000792">
    <property type="entry name" value="Tscrpt_reg_LuxR_C"/>
</dbReference>
<dbReference type="CDD" id="cd06170">
    <property type="entry name" value="LuxR_C_like"/>
    <property type="match status" value="1"/>
</dbReference>
<dbReference type="SUPFAM" id="SSF52172">
    <property type="entry name" value="CheY-like"/>
    <property type="match status" value="1"/>
</dbReference>
<dbReference type="CDD" id="cd17535">
    <property type="entry name" value="REC_NarL-like"/>
    <property type="match status" value="1"/>
</dbReference>